<reference evidence="1" key="1">
    <citation type="submission" date="2018-02" db="EMBL/GenBank/DDBJ databases">
        <title>The genomes of Aspergillus section Nigri reveals drivers in fungal speciation.</title>
        <authorList>
            <consortium name="DOE Joint Genome Institute"/>
            <person name="Vesth T.C."/>
            <person name="Nybo J."/>
            <person name="Theobald S."/>
            <person name="Brandl J."/>
            <person name="Frisvad J.C."/>
            <person name="Nielsen K.F."/>
            <person name="Lyhne E.K."/>
            <person name="Kogle M.E."/>
            <person name="Kuo A."/>
            <person name="Riley R."/>
            <person name="Clum A."/>
            <person name="Nolan M."/>
            <person name="Lipzen A."/>
            <person name="Salamov A."/>
            <person name="Henrissat B."/>
            <person name="Wiebenga A."/>
            <person name="De vries R.P."/>
            <person name="Grigoriev I.V."/>
            <person name="Mortensen U.H."/>
            <person name="Andersen M.R."/>
            <person name="Baker S.E."/>
        </authorList>
    </citation>
    <scope>NUCLEOTIDE SEQUENCE</scope>
    <source>
        <strain evidence="1">CBS 621.78</strain>
    </source>
</reference>
<name>A0ACD1FS48_9EURO</name>
<evidence type="ECO:0000313" key="2">
    <source>
        <dbReference type="Proteomes" id="UP000249057"/>
    </source>
</evidence>
<accession>A0ACD1FS48</accession>
<organism evidence="1 2">
    <name type="scientific">Aspergillus brunneoviolaceus CBS 621.78</name>
    <dbReference type="NCBI Taxonomy" id="1450534"/>
    <lineage>
        <taxon>Eukaryota</taxon>
        <taxon>Fungi</taxon>
        <taxon>Dikarya</taxon>
        <taxon>Ascomycota</taxon>
        <taxon>Pezizomycotina</taxon>
        <taxon>Eurotiomycetes</taxon>
        <taxon>Eurotiomycetidae</taxon>
        <taxon>Eurotiales</taxon>
        <taxon>Aspergillaceae</taxon>
        <taxon>Aspergillus</taxon>
        <taxon>Aspergillus subgen. Circumdati</taxon>
    </lineage>
</organism>
<dbReference type="EMBL" id="KZ825431">
    <property type="protein sequence ID" value="RAH39805.1"/>
    <property type="molecule type" value="Genomic_DNA"/>
</dbReference>
<proteinExistence type="predicted"/>
<gene>
    <name evidence="1" type="ORF">BO95DRAFT_40538</name>
</gene>
<sequence length="156" mass="16917">MTTIIDPPALVPLFEGSCRQATQHTLWLLASAKILSTCGGEHCTGCPSAVRCGGMSDRPPGFGPESETDIIARARLDNRHSSRGSLREFLPRQAYHRVALFFPAPPLLFWPSAAKDPLVDTPIYTMLFSIACRPESVQIRPSDSRVNAVQSLGGAL</sequence>
<protein>
    <submittedName>
        <fullName evidence="1">Uncharacterized protein</fullName>
    </submittedName>
</protein>
<keyword evidence="2" id="KW-1185">Reference proteome</keyword>
<dbReference type="Proteomes" id="UP000249057">
    <property type="component" value="Unassembled WGS sequence"/>
</dbReference>
<evidence type="ECO:0000313" key="1">
    <source>
        <dbReference type="EMBL" id="RAH39805.1"/>
    </source>
</evidence>